<dbReference type="Gene3D" id="2.130.10.10">
    <property type="entry name" value="YVTN repeat-like/Quinoprotein amine dehydrogenase"/>
    <property type="match status" value="1"/>
</dbReference>
<organism evidence="1 2">
    <name type="scientific">Sphingobacterium hotanense</name>
    <dbReference type="NCBI Taxonomy" id="649196"/>
    <lineage>
        <taxon>Bacteria</taxon>
        <taxon>Pseudomonadati</taxon>
        <taxon>Bacteroidota</taxon>
        <taxon>Sphingobacteriia</taxon>
        <taxon>Sphingobacteriales</taxon>
        <taxon>Sphingobacteriaceae</taxon>
        <taxon>Sphingobacterium</taxon>
    </lineage>
</organism>
<dbReference type="EMBL" id="JACAGK010000014">
    <property type="protein sequence ID" value="MDM1047951.1"/>
    <property type="molecule type" value="Genomic_DNA"/>
</dbReference>
<dbReference type="InterPro" id="IPR011044">
    <property type="entry name" value="Quino_amine_DH_bsu"/>
</dbReference>
<dbReference type="PROSITE" id="PS51257">
    <property type="entry name" value="PROKAR_LIPOPROTEIN"/>
    <property type="match status" value="1"/>
</dbReference>
<gene>
    <name evidence="1" type="ORF">HX018_06840</name>
</gene>
<dbReference type="RefSeq" id="WP_286650933.1">
    <property type="nucleotide sequence ID" value="NZ_JACAGK010000014.1"/>
</dbReference>
<reference evidence="1" key="1">
    <citation type="submission" date="2020-06" db="EMBL/GenBank/DDBJ databases">
        <authorList>
            <person name="Dong N."/>
        </authorList>
    </citation>
    <scope>NUCLEOTIDE SEQUENCE</scope>
    <source>
        <strain evidence="1">R1692</strain>
    </source>
</reference>
<accession>A0ABT7NL18</accession>
<reference evidence="1" key="2">
    <citation type="journal article" date="2022" name="Sci. Total Environ.">
        <title>Prevalence, transmission, and molecular epidemiology of tet(X)-positive bacteria among humans, animals, and environmental niches in China: An epidemiological, and genomic-based study.</title>
        <authorList>
            <person name="Dong N."/>
            <person name="Zeng Y."/>
            <person name="Cai C."/>
            <person name="Sun C."/>
            <person name="Lu J."/>
            <person name="Liu C."/>
            <person name="Zhou H."/>
            <person name="Sun Q."/>
            <person name="Shu L."/>
            <person name="Wang H."/>
            <person name="Wang Y."/>
            <person name="Wang S."/>
            <person name="Wu C."/>
            <person name="Chan E.W."/>
            <person name="Chen G."/>
            <person name="Shen Z."/>
            <person name="Chen S."/>
            <person name="Zhang R."/>
        </authorList>
    </citation>
    <scope>NUCLEOTIDE SEQUENCE</scope>
    <source>
        <strain evidence="1">R1692</strain>
    </source>
</reference>
<dbReference type="PANTHER" id="PTHR31270:SF1">
    <property type="entry name" value="GLUTAMINYL-PEPTIDE CYCLOTRANSFERASE"/>
    <property type="match status" value="1"/>
</dbReference>
<dbReference type="PANTHER" id="PTHR31270">
    <property type="entry name" value="GLUTAMINYL-PEPTIDE CYCLOTRANSFERASE"/>
    <property type="match status" value="1"/>
</dbReference>
<name>A0ABT7NL18_9SPHI</name>
<protein>
    <submittedName>
        <fullName evidence="1">Glutaminyl-peptide cyclotransferase</fullName>
    </submittedName>
</protein>
<keyword evidence="2" id="KW-1185">Reference proteome</keyword>
<dbReference type="InterPro" id="IPR015943">
    <property type="entry name" value="WD40/YVTN_repeat-like_dom_sf"/>
</dbReference>
<dbReference type="Pfam" id="PF05096">
    <property type="entry name" value="Glu_cyclase_2"/>
    <property type="match status" value="1"/>
</dbReference>
<proteinExistence type="predicted"/>
<comment type="caution">
    <text evidence="1">The sequence shown here is derived from an EMBL/GenBank/DDBJ whole genome shotgun (WGS) entry which is preliminary data.</text>
</comment>
<evidence type="ECO:0000313" key="2">
    <source>
        <dbReference type="Proteomes" id="UP001170954"/>
    </source>
</evidence>
<dbReference type="InterPro" id="IPR007788">
    <property type="entry name" value="QCT"/>
</dbReference>
<sequence>MKLKLKYLGFVLAIPFLFIYSCKTQKGKFEFVNPKSGSKVLKGEKLQLKLNFNDVAIDSVVYSVDGDIFDRKTDTTAVAFDTDKHGYGNKRLSAKIYAQGKEDIAYSDLLVVPPAPKAYAFEVVNTYPHDSTAFTQGLYYDNGTLYESTGKEDRTSLRKVDLKTGKVIQKIDGDGTFFGEGMTVVGDKIYFLTWLNKKGFIYDKTSFKLIKSFDYGKSAEGWGLTYDGKQFIKSDGSANIYFLDPVTLQETGSVQVFDDNGPVDRINEMEYVDGKLFANIYDQSKDEVVIIDPTTGVIEGRVNFVGLYDGVRKSADNEMNGIAYKSDTKTFLVTGKDWTKLFEVRLQIR</sequence>
<dbReference type="Proteomes" id="UP001170954">
    <property type="component" value="Unassembled WGS sequence"/>
</dbReference>
<evidence type="ECO:0000313" key="1">
    <source>
        <dbReference type="EMBL" id="MDM1047951.1"/>
    </source>
</evidence>
<dbReference type="SUPFAM" id="SSF50969">
    <property type="entry name" value="YVTN repeat-like/Quinoprotein amine dehydrogenase"/>
    <property type="match status" value="1"/>
</dbReference>